<dbReference type="PANTHER" id="PTHR24016:SF0">
    <property type="entry name" value="CONSERVED OLIGOMERIC GOLGI COMPLEX SUBUNIT 4"/>
    <property type="match status" value="1"/>
</dbReference>
<name>A0A1X6N873_9APHY</name>
<dbReference type="InterPro" id="IPR048680">
    <property type="entry name" value="COG4_N"/>
</dbReference>
<evidence type="ECO:0000256" key="1">
    <source>
        <dbReference type="ARBA" id="ARBA00004395"/>
    </source>
</evidence>
<keyword evidence="5" id="KW-0653">Protein transport</keyword>
<evidence type="ECO:0000256" key="8">
    <source>
        <dbReference type="ARBA" id="ARBA00031340"/>
    </source>
</evidence>
<evidence type="ECO:0000256" key="4">
    <source>
        <dbReference type="ARBA" id="ARBA00022448"/>
    </source>
</evidence>
<evidence type="ECO:0000256" key="7">
    <source>
        <dbReference type="ARBA" id="ARBA00023136"/>
    </source>
</evidence>
<accession>A0A1X6N873</accession>
<keyword evidence="12" id="KW-1185">Reference proteome</keyword>
<evidence type="ECO:0000256" key="5">
    <source>
        <dbReference type="ARBA" id="ARBA00022927"/>
    </source>
</evidence>
<dbReference type="GeneID" id="36323434"/>
<dbReference type="Pfam" id="PF20663">
    <property type="entry name" value="COG4_N"/>
    <property type="match status" value="1"/>
</dbReference>
<dbReference type="AlphaFoldDB" id="A0A1X6N873"/>
<evidence type="ECO:0000256" key="2">
    <source>
        <dbReference type="ARBA" id="ARBA00009215"/>
    </source>
</evidence>
<evidence type="ECO:0000256" key="6">
    <source>
        <dbReference type="ARBA" id="ARBA00023034"/>
    </source>
</evidence>
<comment type="subcellular location">
    <subcellularLocation>
        <location evidence="1">Golgi apparatus membrane</location>
        <topology evidence="1">Peripheral membrane protein</topology>
    </subcellularLocation>
</comment>
<dbReference type="SMART" id="SM00762">
    <property type="entry name" value="Cog4"/>
    <property type="match status" value="1"/>
</dbReference>
<dbReference type="STRING" id="670580.A0A1X6N873"/>
<evidence type="ECO:0000259" key="10">
    <source>
        <dbReference type="SMART" id="SM00762"/>
    </source>
</evidence>
<dbReference type="GO" id="GO:0015031">
    <property type="term" value="P:protein transport"/>
    <property type="evidence" value="ECO:0007669"/>
    <property type="project" value="UniProtKB-KW"/>
</dbReference>
<protein>
    <recommendedName>
        <fullName evidence="3">Conserved oligomeric Golgi complex subunit 4</fullName>
    </recommendedName>
    <alternativeName>
        <fullName evidence="8">Component of oligomeric Golgi complex 4</fullName>
    </alternativeName>
</protein>
<evidence type="ECO:0000256" key="9">
    <source>
        <dbReference type="SAM" id="MobiDB-lite"/>
    </source>
</evidence>
<organism evidence="11 12">
    <name type="scientific">Postia placenta MAD-698-R-SB12</name>
    <dbReference type="NCBI Taxonomy" id="670580"/>
    <lineage>
        <taxon>Eukaryota</taxon>
        <taxon>Fungi</taxon>
        <taxon>Dikarya</taxon>
        <taxon>Basidiomycota</taxon>
        <taxon>Agaricomycotina</taxon>
        <taxon>Agaricomycetes</taxon>
        <taxon>Polyporales</taxon>
        <taxon>Adustoporiaceae</taxon>
        <taxon>Rhodonia</taxon>
    </lineage>
</organism>
<dbReference type="OrthoDB" id="47059at2759"/>
<dbReference type="Pfam" id="PF08318">
    <property type="entry name" value="COG4_m"/>
    <property type="match status" value="2"/>
</dbReference>
<feature type="domain" description="COG4 transport protein middle alpha-helical bundle" evidence="10">
    <location>
        <begin position="175"/>
        <end position="484"/>
    </location>
</feature>
<dbReference type="Proteomes" id="UP000194127">
    <property type="component" value="Unassembled WGS sequence"/>
</dbReference>
<dbReference type="Pfam" id="PF20662">
    <property type="entry name" value="COG4_C"/>
    <property type="match status" value="1"/>
</dbReference>
<reference evidence="11 12" key="1">
    <citation type="submission" date="2017-04" db="EMBL/GenBank/DDBJ databases">
        <title>Genome Sequence of the Model Brown-Rot Fungus Postia placenta SB12.</title>
        <authorList>
            <consortium name="DOE Joint Genome Institute"/>
            <person name="Gaskell J."/>
            <person name="Kersten P."/>
            <person name="Larrondo L.F."/>
            <person name="Canessa P."/>
            <person name="Martinez D."/>
            <person name="Hibbett D."/>
            <person name="Schmoll M."/>
            <person name="Kubicek C.P."/>
            <person name="Martinez A.T."/>
            <person name="Yadav J."/>
            <person name="Master E."/>
            <person name="Magnuson J.K."/>
            <person name="James T."/>
            <person name="Yaver D."/>
            <person name="Berka R."/>
            <person name="Labutti K."/>
            <person name="Lipzen A."/>
            <person name="Aerts A."/>
            <person name="Barry K."/>
            <person name="Henrissat B."/>
            <person name="Blanchette R."/>
            <person name="Grigoriev I."/>
            <person name="Cullen D."/>
        </authorList>
    </citation>
    <scope>NUCLEOTIDE SEQUENCE [LARGE SCALE GENOMIC DNA]</scope>
    <source>
        <strain evidence="11 12">MAD-698-R-SB12</strain>
    </source>
</reference>
<dbReference type="RefSeq" id="XP_024341494.1">
    <property type="nucleotide sequence ID" value="XM_024478484.1"/>
</dbReference>
<dbReference type="Gene3D" id="1.10.287.1060">
    <property type="entry name" value="ESAT-6-like"/>
    <property type="match status" value="1"/>
</dbReference>
<dbReference type="GO" id="GO:0000139">
    <property type="term" value="C:Golgi membrane"/>
    <property type="evidence" value="ECO:0007669"/>
    <property type="project" value="UniProtKB-SubCell"/>
</dbReference>
<feature type="region of interest" description="Disordered" evidence="9">
    <location>
        <begin position="351"/>
        <end position="382"/>
    </location>
</feature>
<comment type="similarity">
    <text evidence="2">Belongs to the COG4 family.</text>
</comment>
<dbReference type="Gene3D" id="1.20.58.1970">
    <property type="match status" value="1"/>
</dbReference>
<proteinExistence type="inferred from homology"/>
<keyword evidence="6" id="KW-0333">Golgi apparatus</keyword>
<gene>
    <name evidence="11" type="ORF">POSPLADRAFT_1044177</name>
</gene>
<sequence>MAVEREGSAYGPTQRDLRTIATLPEIISCISSLQSREGELSAELADTLSDRAAITDSLSSLQSLLPHLDNLCLEAECFHATASATAKTADHVGGHVRLLDEEMRRVREAAERVGQVMELKSALAALQSSMIEKDWEAATRHCARAMSLPAEVISGQFAETAVPTPESHLPPAQTLQAIRDELLAIFRREFEKASQSRDAAATSRFFKLFPSIGWEVEGLEAYAAFVVDLVRVRAPASARTSSPLYYITALTALFESIAVIVDQHQPIVEKYYGPGKMTRVLERLLREADQVVQDLIEGWEEERAVKRKVFDEEALAPREVDGLLTEMVGMSGRWSLFRKFMYDRLKDDEGDAEGAEDFQTHDATDYPPKSEPPADGSIPSQDELQALDSSDSHELFKDILMTYYIPLEVWYTRVIIDKAHRSSNTDAFQSPAITTTPDDVFYMLKLVISRVLSCGFATAVKKATEQLRDIVDRDYIVVIKKKLDDVYRTGSAGGVRAEKAERENRKSFIILLNDLDVSATYMERLMQELAASSHIHQFFLQNETESVRKSVLSFNSTVSKLKSALRAGIEQLFNQLMRPKLRTFIQDVYKDVSYILEEDNYTTSDQRETVRKRFVKAWETLDVFTDSNYRLFFGLALDVLVRPWERLVVTFRYNELGAIRFDQDLRSIMSFLSSQTVFGDVREKFVRLQQISTLLNLDSDEDVEEFYNGSGIAWQLNDQEARAIAALRI</sequence>
<evidence type="ECO:0000313" key="11">
    <source>
        <dbReference type="EMBL" id="OSX64700.1"/>
    </source>
</evidence>
<dbReference type="EMBL" id="KZ110593">
    <property type="protein sequence ID" value="OSX64700.1"/>
    <property type="molecule type" value="Genomic_DNA"/>
</dbReference>
<keyword evidence="4" id="KW-0813">Transport</keyword>
<dbReference type="InterPro" id="IPR048684">
    <property type="entry name" value="COG4_C"/>
</dbReference>
<dbReference type="PANTHER" id="PTHR24016">
    <property type="entry name" value="CONSERVED OLIGOMERIC GOLGI COMPLEX SUBUNIT 4"/>
    <property type="match status" value="1"/>
</dbReference>
<keyword evidence="7" id="KW-0472">Membrane</keyword>
<evidence type="ECO:0000256" key="3">
    <source>
        <dbReference type="ARBA" id="ARBA00020975"/>
    </source>
</evidence>
<evidence type="ECO:0000313" key="12">
    <source>
        <dbReference type="Proteomes" id="UP000194127"/>
    </source>
</evidence>
<dbReference type="InterPro" id="IPR013167">
    <property type="entry name" value="COG4_M"/>
</dbReference>
<dbReference type="InterPro" id="IPR048682">
    <property type="entry name" value="COG4"/>
</dbReference>